<sequence length="43" mass="4857">MDLPRELHRRLEKAALSRGTSMNAMVNSAVVAFGKKKSIRRDD</sequence>
<protein>
    <recommendedName>
        <fullName evidence="3">HicB family protein</fullName>
    </recommendedName>
</protein>
<accession>A0A2Z5GCQ3</accession>
<proteinExistence type="predicted"/>
<name>A0A2Z5GCQ3_9BACT</name>
<dbReference type="AlphaFoldDB" id="A0A2Z5GCQ3"/>
<reference evidence="1 2" key="1">
    <citation type="journal article" date="2018" name="Front. Microbiol.">
        <title>Hydrolytic Capabilities as a Key to Environmental Success: Chitinolytic and Cellulolytic Acidobacteria From Acidic Sub-arctic Soils and Boreal Peatlands.</title>
        <authorList>
            <person name="Belova S.E."/>
            <person name="Ravin N.V."/>
            <person name="Pankratov T.A."/>
            <person name="Rakitin A.L."/>
            <person name="Ivanova A.A."/>
            <person name="Beletsky A.V."/>
            <person name="Mardanov A.V."/>
            <person name="Sinninghe Damste J.S."/>
            <person name="Dedysh S.N."/>
        </authorList>
    </citation>
    <scope>NUCLEOTIDE SEQUENCE [LARGE SCALE GENOMIC DNA]</scope>
    <source>
        <strain evidence="1 2">SBC82</strain>
        <plasmid evidence="2">pacpol3</plasmid>
    </source>
</reference>
<evidence type="ECO:0000313" key="2">
    <source>
        <dbReference type="Proteomes" id="UP000253606"/>
    </source>
</evidence>
<dbReference type="KEGG" id="abas:ACPOL_7215"/>
<keyword evidence="2" id="KW-1185">Reference proteome</keyword>
<dbReference type="Proteomes" id="UP000253606">
    <property type="component" value="Plasmid pACPOL3"/>
</dbReference>
<gene>
    <name evidence="1" type="ORF">ACPOL_7215</name>
</gene>
<organism evidence="1 2">
    <name type="scientific">Acidisarcina polymorpha</name>
    <dbReference type="NCBI Taxonomy" id="2211140"/>
    <lineage>
        <taxon>Bacteria</taxon>
        <taxon>Pseudomonadati</taxon>
        <taxon>Acidobacteriota</taxon>
        <taxon>Terriglobia</taxon>
        <taxon>Terriglobales</taxon>
        <taxon>Acidobacteriaceae</taxon>
        <taxon>Acidisarcina</taxon>
    </lineage>
</organism>
<geneLocation type="plasmid" evidence="2">
    <name>pacpol3</name>
</geneLocation>
<dbReference type="GO" id="GO:0006355">
    <property type="term" value="P:regulation of DNA-templated transcription"/>
    <property type="evidence" value="ECO:0007669"/>
    <property type="project" value="InterPro"/>
</dbReference>
<dbReference type="SUPFAM" id="SSF47598">
    <property type="entry name" value="Ribbon-helix-helix"/>
    <property type="match status" value="1"/>
</dbReference>
<evidence type="ECO:0000313" key="1">
    <source>
        <dbReference type="EMBL" id="AXC16405.1"/>
    </source>
</evidence>
<dbReference type="InterPro" id="IPR010985">
    <property type="entry name" value="Ribbon_hlx_hlx"/>
</dbReference>
<dbReference type="EMBL" id="CP030844">
    <property type="protein sequence ID" value="AXC16405.1"/>
    <property type="molecule type" value="Genomic_DNA"/>
</dbReference>
<keyword evidence="1" id="KW-0614">Plasmid</keyword>
<evidence type="ECO:0008006" key="3">
    <source>
        <dbReference type="Google" id="ProtNLM"/>
    </source>
</evidence>